<keyword evidence="4" id="KW-0479">Metal-binding</keyword>
<keyword evidence="13" id="KW-1185">Reference proteome</keyword>
<dbReference type="FunFam" id="3.30.160.60:FF:002883">
    <property type="entry name" value="Hunchback-like protein"/>
    <property type="match status" value="1"/>
</dbReference>
<evidence type="ECO:0000256" key="2">
    <source>
        <dbReference type="ARBA" id="ARBA00007746"/>
    </source>
</evidence>
<dbReference type="Gene3D" id="3.30.160.60">
    <property type="entry name" value="Classic Zinc Finger"/>
    <property type="match status" value="4"/>
</dbReference>
<comment type="similarity">
    <text evidence="2">Belongs to the hunchback C2H2-type zinc-finger protein family.</text>
</comment>
<dbReference type="Pfam" id="PF00096">
    <property type="entry name" value="zf-C2H2"/>
    <property type="match status" value="1"/>
</dbReference>
<comment type="subcellular location">
    <subcellularLocation>
        <location evidence="1">Nucleus</location>
    </subcellularLocation>
</comment>
<evidence type="ECO:0000256" key="5">
    <source>
        <dbReference type="ARBA" id="ARBA00022737"/>
    </source>
</evidence>
<feature type="compositionally biased region" description="Polar residues" evidence="11">
    <location>
        <begin position="716"/>
        <end position="732"/>
    </location>
</feature>
<feature type="domain" description="C2H2-type" evidence="12">
    <location>
        <begin position="475"/>
        <end position="502"/>
    </location>
</feature>
<keyword evidence="7" id="KW-0862">Zinc</keyword>
<dbReference type="WBParaSite" id="TCONS_00002586.p1">
    <property type="protein sequence ID" value="TCONS_00002586.p1"/>
    <property type="gene ID" value="XLOC_002422"/>
</dbReference>
<proteinExistence type="inferred from homology"/>
<feature type="compositionally biased region" description="Polar residues" evidence="11">
    <location>
        <begin position="770"/>
        <end position="796"/>
    </location>
</feature>
<feature type="compositionally biased region" description="Polar residues" evidence="11">
    <location>
        <begin position="544"/>
        <end position="554"/>
    </location>
</feature>
<dbReference type="GO" id="GO:0008270">
    <property type="term" value="F:zinc ion binding"/>
    <property type="evidence" value="ECO:0007669"/>
    <property type="project" value="UniProtKB-KW"/>
</dbReference>
<sequence>MSHCFERSASTTTTTKDNSTTSWHPDSLSIHTISDKRCSAESLFSNLTVDQLNTLTNSGNLFSSLTSSLNQSPQSSATSSIYSPDTIITKQNNMLDVETPNHSLMEGITASAKAASQTANLFKNEINEKEVSENDIIDLEKSKQIQSDFMAKISNSFNFSSNKNIEKNEIDSMEIDDQEAANLLLNFSNSNQQPNVSSSSHSNGSYVTAPGLNPPTSTSSGSGINGTGTFVCSICGFSCNSKFHHNSHMNTHSTHQCQNACGYNTRTLGRLKKHMLSCHSTENKNSSDNTTNDTSILNSNMESTGDLAADVKSLVDSVNKVKEDLLLDSTQSSALDQIKALTEKSTHIPVVSISSGDLTAALNSLASGTSNDDTLSTSFLDTTSSAGNQLILNATNSITGVDSPPTEQRRSSGKPKNYKCKQCNHVSTSKDEQWAHARTHIPPEKQLVCPKCDFVTEYKHHLEYHIRNHFGSKPFQCNKCSYSCVNKSMLNSHMKSHTNVYQFRCRDCTYATKYCHSLKLHLRKYNHKRVPDNNGNDDPENFGDSPNGSTNDVSRSLSESYAALADSALSAANVINNNNTISTSLANSFMLPQIMNTSNSQLLFNQQNLDMNALLRLNSLNNQIQQANNSVQGMLDANMPCKLCDYVPFTKEDAVKHNIQHFLSNQQSSKPSFNLNSLSNNQLGQNNFSLKVEMPPLPPLKRLQRSGSEGDDEHMTNSPDVDSASGESNVSPLLSGKMSGDETNESVSSSRDGIAGVKRRKGMKLDEISQRLQGKSSPEIEGNSSGGEDNWSTSTHGSKKDLNISTNDDIDNNSSQIIHQPIPQMGNISLSNPISSTREPANINLLHNGLLAHLTNLQEQNKLDLSDDQFKFICTHCKMGFADQALYHIHCGYHGYENPFKCNRCGHSSNDALIFNLHLLQGKHD</sequence>
<evidence type="ECO:0000256" key="9">
    <source>
        <dbReference type="ARBA" id="ARBA00023242"/>
    </source>
</evidence>
<feature type="domain" description="C2H2-type" evidence="12">
    <location>
        <begin position="872"/>
        <end position="899"/>
    </location>
</feature>
<dbReference type="GO" id="GO:0040034">
    <property type="term" value="P:regulation of development, heterochronic"/>
    <property type="evidence" value="ECO:0007669"/>
    <property type="project" value="UniProtKB-ARBA"/>
</dbReference>
<dbReference type="GO" id="GO:0000122">
    <property type="term" value="P:negative regulation of transcription by RNA polymerase II"/>
    <property type="evidence" value="ECO:0007669"/>
    <property type="project" value="UniProtKB-ARBA"/>
</dbReference>
<feature type="domain" description="C2H2-type" evidence="12">
    <location>
        <begin position="255"/>
        <end position="284"/>
    </location>
</feature>
<dbReference type="PROSITE" id="PS00028">
    <property type="entry name" value="ZINC_FINGER_C2H2_1"/>
    <property type="match status" value="3"/>
</dbReference>
<feature type="region of interest" description="Disordered" evidence="11">
    <location>
        <begin position="189"/>
        <end position="220"/>
    </location>
</feature>
<keyword evidence="8" id="KW-0238">DNA-binding</keyword>
<dbReference type="PANTHER" id="PTHR24403">
    <property type="entry name" value="ZINC FINGER PROTEIN"/>
    <property type="match status" value="1"/>
</dbReference>
<keyword evidence="3" id="KW-0217">Developmental protein</keyword>
<dbReference type="PANTHER" id="PTHR24403:SF105">
    <property type="entry name" value="ZINC FINGER PROTEIN 2-LIKE ISOFORM X1"/>
    <property type="match status" value="1"/>
</dbReference>
<evidence type="ECO:0000256" key="10">
    <source>
        <dbReference type="PROSITE-ProRule" id="PRU00042"/>
    </source>
</evidence>
<dbReference type="FunFam" id="3.30.160.60:FF:001301">
    <property type="entry name" value="Blast:Protein hunchback"/>
    <property type="match status" value="1"/>
</dbReference>
<feature type="compositionally biased region" description="Low complexity" evidence="11">
    <location>
        <begin position="189"/>
        <end position="205"/>
    </location>
</feature>
<evidence type="ECO:0000256" key="11">
    <source>
        <dbReference type="SAM" id="MobiDB-lite"/>
    </source>
</evidence>
<dbReference type="GO" id="GO:0005634">
    <property type="term" value="C:nucleus"/>
    <property type="evidence" value="ECO:0007669"/>
    <property type="project" value="UniProtKB-SubCell"/>
</dbReference>
<dbReference type="Proteomes" id="UP000035681">
    <property type="component" value="Unplaced"/>
</dbReference>
<dbReference type="GO" id="GO:0000977">
    <property type="term" value="F:RNA polymerase II transcription regulatory region sequence-specific DNA binding"/>
    <property type="evidence" value="ECO:0007669"/>
    <property type="project" value="UniProtKB-ARBA"/>
</dbReference>
<protein>
    <submittedName>
        <fullName evidence="14">C2H2-type domain-containing protein</fullName>
    </submittedName>
</protein>
<organism evidence="13 14">
    <name type="scientific">Strongyloides stercoralis</name>
    <name type="common">Threadworm</name>
    <dbReference type="NCBI Taxonomy" id="6248"/>
    <lineage>
        <taxon>Eukaryota</taxon>
        <taxon>Metazoa</taxon>
        <taxon>Ecdysozoa</taxon>
        <taxon>Nematoda</taxon>
        <taxon>Chromadorea</taxon>
        <taxon>Rhabditida</taxon>
        <taxon>Tylenchina</taxon>
        <taxon>Panagrolaimomorpha</taxon>
        <taxon>Strongyloidoidea</taxon>
        <taxon>Strongyloididae</taxon>
        <taxon>Strongyloides</taxon>
    </lineage>
</organism>
<feature type="compositionally biased region" description="Low complexity" evidence="11">
    <location>
        <begin position="8"/>
        <end position="22"/>
    </location>
</feature>
<evidence type="ECO:0000256" key="1">
    <source>
        <dbReference type="ARBA" id="ARBA00004123"/>
    </source>
</evidence>
<evidence type="ECO:0000256" key="6">
    <source>
        <dbReference type="ARBA" id="ARBA00022771"/>
    </source>
</evidence>
<dbReference type="SUPFAM" id="SSF57667">
    <property type="entry name" value="beta-beta-alpha zinc fingers"/>
    <property type="match status" value="3"/>
</dbReference>
<evidence type="ECO:0000313" key="13">
    <source>
        <dbReference type="Proteomes" id="UP000035681"/>
    </source>
</evidence>
<dbReference type="InterPro" id="IPR013087">
    <property type="entry name" value="Znf_C2H2_type"/>
</dbReference>
<dbReference type="InterPro" id="IPR036236">
    <property type="entry name" value="Znf_C2H2_sf"/>
</dbReference>
<feature type="region of interest" description="Disordered" evidence="11">
    <location>
        <begin position="397"/>
        <end position="416"/>
    </location>
</feature>
<dbReference type="AlphaFoldDB" id="A0AAF5CVL8"/>
<keyword evidence="9" id="KW-0539">Nucleus</keyword>
<dbReference type="InterPro" id="IPR050688">
    <property type="entry name" value="Zinc_finger/UBP_domain"/>
</dbReference>
<dbReference type="PROSITE" id="PS50157">
    <property type="entry name" value="ZINC_FINGER_C2H2_2"/>
    <property type="match status" value="4"/>
</dbReference>
<dbReference type="SMART" id="SM00355">
    <property type="entry name" value="ZnF_C2H2"/>
    <property type="match status" value="9"/>
</dbReference>
<evidence type="ECO:0000256" key="4">
    <source>
        <dbReference type="ARBA" id="ARBA00022723"/>
    </source>
</evidence>
<accession>A0AAF5CVL8</accession>
<name>A0AAF5CVL8_STRER</name>
<feature type="region of interest" description="Disordered" evidence="11">
    <location>
        <begin position="529"/>
        <end position="554"/>
    </location>
</feature>
<evidence type="ECO:0000256" key="7">
    <source>
        <dbReference type="ARBA" id="ARBA00022833"/>
    </source>
</evidence>
<evidence type="ECO:0000256" key="8">
    <source>
        <dbReference type="ARBA" id="ARBA00023125"/>
    </source>
</evidence>
<keyword evidence="5" id="KW-0677">Repeat</keyword>
<feature type="region of interest" description="Disordered" evidence="11">
    <location>
        <begin position="1"/>
        <end position="25"/>
    </location>
</feature>
<evidence type="ECO:0000259" key="12">
    <source>
        <dbReference type="PROSITE" id="PS50157"/>
    </source>
</evidence>
<reference evidence="14" key="1">
    <citation type="submission" date="2024-02" db="UniProtKB">
        <authorList>
            <consortium name="WormBaseParasite"/>
        </authorList>
    </citation>
    <scope>IDENTIFICATION</scope>
</reference>
<dbReference type="GO" id="GO:0045944">
    <property type="term" value="P:positive regulation of transcription by RNA polymerase II"/>
    <property type="evidence" value="ECO:0007669"/>
    <property type="project" value="TreeGrafter"/>
</dbReference>
<evidence type="ECO:0000313" key="14">
    <source>
        <dbReference type="WBParaSite" id="TCONS_00002586.p1"/>
    </source>
</evidence>
<feature type="domain" description="C2H2-type" evidence="12">
    <location>
        <begin position="447"/>
        <end position="474"/>
    </location>
</feature>
<feature type="region of interest" description="Disordered" evidence="11">
    <location>
        <begin position="689"/>
        <end position="811"/>
    </location>
</feature>
<evidence type="ECO:0000256" key="3">
    <source>
        <dbReference type="ARBA" id="ARBA00022473"/>
    </source>
</evidence>
<keyword evidence="6 10" id="KW-0863">Zinc-finger</keyword>